<dbReference type="AlphaFoldDB" id="A0A645G1D3"/>
<evidence type="ECO:0000313" key="1">
    <source>
        <dbReference type="EMBL" id="MPN18003.1"/>
    </source>
</evidence>
<proteinExistence type="predicted"/>
<accession>A0A645G1D3</accession>
<gene>
    <name evidence="1" type="ORF">SDC9_165361</name>
</gene>
<name>A0A645G1D3_9ZZZZ</name>
<reference evidence="1" key="1">
    <citation type="submission" date="2019-08" db="EMBL/GenBank/DDBJ databases">
        <authorList>
            <person name="Kucharzyk K."/>
            <person name="Murdoch R.W."/>
            <person name="Higgins S."/>
            <person name="Loffler F."/>
        </authorList>
    </citation>
    <scope>NUCLEOTIDE SEQUENCE</scope>
</reference>
<comment type="caution">
    <text evidence="1">The sequence shown here is derived from an EMBL/GenBank/DDBJ whole genome shotgun (WGS) entry which is preliminary data.</text>
</comment>
<sequence>MNSPAMGVRAAMSSTKIPRDATMAMRLMTVMYMRDKSGRFLPKFCPVRAVAATASPSPTVKVMESSWVPIWWVA</sequence>
<dbReference type="EMBL" id="VSSQ01065252">
    <property type="protein sequence ID" value="MPN18003.1"/>
    <property type="molecule type" value="Genomic_DNA"/>
</dbReference>
<organism evidence="1">
    <name type="scientific">bioreactor metagenome</name>
    <dbReference type="NCBI Taxonomy" id="1076179"/>
    <lineage>
        <taxon>unclassified sequences</taxon>
        <taxon>metagenomes</taxon>
        <taxon>ecological metagenomes</taxon>
    </lineage>
</organism>
<protein>
    <submittedName>
        <fullName evidence="1">Uncharacterized protein</fullName>
    </submittedName>
</protein>